<dbReference type="EMBL" id="CP000909">
    <property type="protein sequence ID" value="ABY34744.1"/>
    <property type="molecule type" value="Genomic_DNA"/>
</dbReference>
<reference evidence="9" key="1">
    <citation type="journal article" date="2011" name="BMC Genomics">
        <title>Complete genome sequence of the filamentous anoxygenic phototrophic bacterium Chloroflexus aurantiacus.</title>
        <authorList>
            <person name="Tang K.H."/>
            <person name="Barry K."/>
            <person name="Chertkov O."/>
            <person name="Dalin E."/>
            <person name="Han C.S."/>
            <person name="Hauser L.J."/>
            <person name="Honchak B.M."/>
            <person name="Karbach L.E."/>
            <person name="Land M.L."/>
            <person name="Lapidus A."/>
            <person name="Larimer F.W."/>
            <person name="Mikhailova N."/>
            <person name="Pitluck S."/>
            <person name="Pierson B.K."/>
            <person name="Blankenship R.E."/>
        </authorList>
    </citation>
    <scope>NUCLEOTIDE SEQUENCE [LARGE SCALE GENOMIC DNA]</scope>
    <source>
        <strain evidence="9">ATCC 29366 / DSM 635 / J-10-fl</strain>
    </source>
</reference>
<keyword evidence="4 6" id="KW-1133">Transmembrane helix</keyword>
<proteinExistence type="inferred from homology"/>
<keyword evidence="3 6" id="KW-0812">Transmembrane</keyword>
<feature type="domain" description="Cytochrome C biogenesis protein transmembrane" evidence="7">
    <location>
        <begin position="55"/>
        <end position="255"/>
    </location>
</feature>
<organism evidence="8 9">
    <name type="scientific">Chloroflexus aurantiacus (strain ATCC 29366 / DSM 635 / J-10-fl)</name>
    <dbReference type="NCBI Taxonomy" id="324602"/>
    <lineage>
        <taxon>Bacteria</taxon>
        <taxon>Bacillati</taxon>
        <taxon>Chloroflexota</taxon>
        <taxon>Chloroflexia</taxon>
        <taxon>Chloroflexales</taxon>
        <taxon>Chloroflexineae</taxon>
        <taxon>Chloroflexaceae</taxon>
        <taxon>Chloroflexus</taxon>
    </lineage>
</organism>
<evidence type="ECO:0000256" key="6">
    <source>
        <dbReference type="SAM" id="Phobius"/>
    </source>
</evidence>
<comment type="similarity">
    <text evidence="2">Belongs to the DsbD family.</text>
</comment>
<dbReference type="eggNOG" id="COG0785">
    <property type="taxonomic scope" value="Bacteria"/>
</dbReference>
<evidence type="ECO:0000256" key="2">
    <source>
        <dbReference type="ARBA" id="ARBA00006143"/>
    </source>
</evidence>
<dbReference type="GO" id="GO:0016020">
    <property type="term" value="C:membrane"/>
    <property type="evidence" value="ECO:0007669"/>
    <property type="project" value="UniProtKB-SubCell"/>
</dbReference>
<dbReference type="InterPro" id="IPR051790">
    <property type="entry name" value="Cytochrome_c-biogenesis_DsbD"/>
</dbReference>
<evidence type="ECO:0000256" key="4">
    <source>
        <dbReference type="ARBA" id="ARBA00022989"/>
    </source>
</evidence>
<dbReference type="RefSeq" id="WP_012257398.1">
    <property type="nucleotide sequence ID" value="NC_010175.1"/>
</dbReference>
<dbReference type="HOGENOM" id="CLU_053225_2_0_0"/>
<dbReference type="Proteomes" id="UP000002008">
    <property type="component" value="Chromosome"/>
</dbReference>
<dbReference type="GO" id="GO:0017004">
    <property type="term" value="P:cytochrome complex assembly"/>
    <property type="evidence" value="ECO:0007669"/>
    <property type="project" value="InterPro"/>
</dbReference>
<feature type="transmembrane region" description="Helical" evidence="6">
    <location>
        <begin position="57"/>
        <end position="82"/>
    </location>
</feature>
<dbReference type="FunCoup" id="A9WAW3">
    <property type="interactions" value="111"/>
</dbReference>
<dbReference type="EnsemblBacteria" id="ABY34744">
    <property type="protein sequence ID" value="ABY34744"/>
    <property type="gene ID" value="Caur_1524"/>
</dbReference>
<feature type="transmembrane region" description="Helical" evidence="6">
    <location>
        <begin position="94"/>
        <end position="124"/>
    </location>
</feature>
<gene>
    <name evidence="8" type="ordered locus">Caur_1524</name>
</gene>
<dbReference type="Pfam" id="PF02683">
    <property type="entry name" value="DsbD_TM"/>
    <property type="match status" value="1"/>
</dbReference>
<protein>
    <submittedName>
        <fullName evidence="8">Cytochrome c biogenesis protein transmembrane region</fullName>
    </submittedName>
</protein>
<comment type="subcellular location">
    <subcellularLocation>
        <location evidence="1">Membrane</location>
        <topology evidence="1">Multi-pass membrane protein</topology>
    </subcellularLocation>
</comment>
<name>A9WAW3_CHLAA</name>
<evidence type="ECO:0000313" key="8">
    <source>
        <dbReference type="EMBL" id="ABY34744.1"/>
    </source>
</evidence>
<dbReference type="KEGG" id="cau:Caur_1524"/>
<evidence type="ECO:0000259" key="7">
    <source>
        <dbReference type="Pfam" id="PF02683"/>
    </source>
</evidence>
<feature type="transmembrane region" description="Helical" evidence="6">
    <location>
        <begin position="130"/>
        <end position="147"/>
    </location>
</feature>
<dbReference type="PATRIC" id="fig|324602.8.peg.1733"/>
<evidence type="ECO:0000256" key="3">
    <source>
        <dbReference type="ARBA" id="ARBA00022692"/>
    </source>
</evidence>
<feature type="transmembrane region" description="Helical" evidence="6">
    <location>
        <begin position="201"/>
        <end position="227"/>
    </location>
</feature>
<keyword evidence="5 6" id="KW-0472">Membrane</keyword>
<dbReference type="STRING" id="324602.Caur_1524"/>
<feature type="transmembrane region" description="Helical" evidence="6">
    <location>
        <begin position="18"/>
        <end position="37"/>
    </location>
</feature>
<evidence type="ECO:0000256" key="5">
    <source>
        <dbReference type="ARBA" id="ARBA00023136"/>
    </source>
</evidence>
<dbReference type="AlphaFoldDB" id="A9WAW3"/>
<sequence>MKSQPIESTPRRIGKRSVVAIAMIGILALLIFFALSLDPGEQARFLTGGGSVLVLALPAFIAGVLSFLSPCTLPILPAYFAFTFQASGQGKARIAMMGIAFFLGLATTMTLLGASATALSGLLFANRSALTFWGGLIIIGFGIMGMLGKGFAGPQLQERPAATFAGSYIYGATFALGWTACVGPILGALLTLLAATSDVAIIQGAVLAFIYSLGLGLPLILIATFFHRLGTGSRVWRLLRGRGFTVHLFGRELFLHSTSLASGALMVVMGILLATGRLEWISQQANATPMAQWWVEIEAAIGRLFGL</sequence>
<evidence type="ECO:0000256" key="1">
    <source>
        <dbReference type="ARBA" id="ARBA00004141"/>
    </source>
</evidence>
<dbReference type="InterPro" id="IPR003834">
    <property type="entry name" value="Cyt_c_assmbl_TM_dom"/>
</dbReference>
<dbReference type="PANTHER" id="PTHR31272:SF4">
    <property type="entry name" value="CYTOCHROME C-TYPE BIOGENESIS PROTEIN HI_1454-RELATED"/>
    <property type="match status" value="1"/>
</dbReference>
<accession>A9WAW3</accession>
<dbReference type="InParanoid" id="A9WAW3"/>
<feature type="transmembrane region" description="Helical" evidence="6">
    <location>
        <begin position="168"/>
        <end position="195"/>
    </location>
</feature>
<feature type="transmembrane region" description="Helical" evidence="6">
    <location>
        <begin position="248"/>
        <end position="274"/>
    </location>
</feature>
<evidence type="ECO:0000313" key="9">
    <source>
        <dbReference type="Proteomes" id="UP000002008"/>
    </source>
</evidence>
<keyword evidence="9" id="KW-1185">Reference proteome</keyword>
<dbReference type="PANTHER" id="PTHR31272">
    <property type="entry name" value="CYTOCHROME C-TYPE BIOGENESIS PROTEIN HI_1454-RELATED"/>
    <property type="match status" value="1"/>
</dbReference>